<feature type="non-terminal residue" evidence="1">
    <location>
        <position position="42"/>
    </location>
</feature>
<dbReference type="AlphaFoldDB" id="A0A382FUA9"/>
<feature type="non-terminal residue" evidence="1">
    <location>
        <position position="1"/>
    </location>
</feature>
<organism evidence="1">
    <name type="scientific">marine metagenome</name>
    <dbReference type="NCBI Taxonomy" id="408172"/>
    <lineage>
        <taxon>unclassified sequences</taxon>
        <taxon>metagenomes</taxon>
        <taxon>ecological metagenomes</taxon>
    </lineage>
</organism>
<reference evidence="1" key="1">
    <citation type="submission" date="2018-05" db="EMBL/GenBank/DDBJ databases">
        <authorList>
            <person name="Lanie J.A."/>
            <person name="Ng W.-L."/>
            <person name="Kazmierczak K.M."/>
            <person name="Andrzejewski T.M."/>
            <person name="Davidsen T.M."/>
            <person name="Wayne K.J."/>
            <person name="Tettelin H."/>
            <person name="Glass J.I."/>
            <person name="Rusch D."/>
            <person name="Podicherti R."/>
            <person name="Tsui H.-C.T."/>
            <person name="Winkler M.E."/>
        </authorList>
    </citation>
    <scope>NUCLEOTIDE SEQUENCE</scope>
</reference>
<gene>
    <name evidence="1" type="ORF">METZ01_LOCUS219530</name>
</gene>
<accession>A0A382FUA9</accession>
<protein>
    <submittedName>
        <fullName evidence="1">Uncharacterized protein</fullName>
    </submittedName>
</protein>
<proteinExistence type="predicted"/>
<dbReference type="EMBL" id="UINC01051934">
    <property type="protein sequence ID" value="SVB66676.1"/>
    <property type="molecule type" value="Genomic_DNA"/>
</dbReference>
<name>A0A382FUA9_9ZZZZ</name>
<sequence length="42" mass="4763">VETKQGFRTKFCFLSFIVVKPYYFIVARAGIEPATQGFSVLC</sequence>
<evidence type="ECO:0000313" key="1">
    <source>
        <dbReference type="EMBL" id="SVB66676.1"/>
    </source>
</evidence>